<feature type="transmembrane region" description="Helical" evidence="2">
    <location>
        <begin position="361"/>
        <end position="382"/>
    </location>
</feature>
<evidence type="ECO:0000256" key="2">
    <source>
        <dbReference type="SAM" id="Phobius"/>
    </source>
</evidence>
<feature type="transmembrane region" description="Helical" evidence="2">
    <location>
        <begin position="305"/>
        <end position="322"/>
    </location>
</feature>
<keyword evidence="2" id="KW-0812">Transmembrane</keyword>
<gene>
    <name evidence="3" type="ORF">MFFC18_28540</name>
</gene>
<keyword evidence="2" id="KW-0472">Membrane</keyword>
<feature type="region of interest" description="Disordered" evidence="1">
    <location>
        <begin position="445"/>
        <end position="480"/>
    </location>
</feature>
<keyword evidence="4" id="KW-1185">Reference proteome</keyword>
<dbReference type="RefSeq" id="WP_075086097.1">
    <property type="nucleotide sequence ID" value="NZ_CP042912.1"/>
</dbReference>
<feature type="transmembrane region" description="Helical" evidence="2">
    <location>
        <begin position="328"/>
        <end position="349"/>
    </location>
</feature>
<feature type="transmembrane region" description="Helical" evidence="2">
    <location>
        <begin position="263"/>
        <end position="285"/>
    </location>
</feature>
<evidence type="ECO:0000313" key="4">
    <source>
        <dbReference type="Proteomes" id="UP000322214"/>
    </source>
</evidence>
<dbReference type="Proteomes" id="UP000322214">
    <property type="component" value="Chromosome"/>
</dbReference>
<feature type="compositionally biased region" description="Basic and acidic residues" evidence="1">
    <location>
        <begin position="458"/>
        <end position="472"/>
    </location>
</feature>
<sequence length="504" mass="55581">MHQKLSIESTPRTGDISATRSWCVAAVGIIALAIVVRLLLNFRHAMAPGMDAAYYPMQTQWLIENGELQLSATPLTFWLHAILTKVIIAVSSLSLNSAAALSARLFDCFIPPLIAIPIMRLGFHWSEGRRSALLVCVAAAALVVLSPPIMRMAGDLQKNTLGMLWMGFAIWAMRNSLAAPKVWWRWLMPCFIFVLAGLTHIGAFGATVAVLAGCLFCYAVLDKELWQTRKIAASVAMLLLGVAISTFLIAWLTPSQFRRMGSLLSQIFGFSPTGLAMSAIIYPVLFWLMRKLMSSKTSLPKGDKAIALGTAFGVGLLIAPIFDGAFAMRFQLMAIVPAAFLLALSATALEWDRHQTWHQKGIVVVAGLLALASLFSTQGPVITQEAATELKQIATTLSDPSNTIVVAPHGMEFWAGHLMSCRVKHTSAPDDLSIYRRVLFLQPTEKTKSHGRRRRPPPNRDRWTPHRPDEHGPSQQRMTIPKDTAKVWSGEYFTLYELNHSAHE</sequence>
<evidence type="ECO:0000313" key="3">
    <source>
        <dbReference type="EMBL" id="QEG22963.1"/>
    </source>
</evidence>
<dbReference type="EMBL" id="CP042912">
    <property type="protein sequence ID" value="QEG22963.1"/>
    <property type="molecule type" value="Genomic_DNA"/>
</dbReference>
<accession>A0A5B9PKP1</accession>
<dbReference type="AlphaFoldDB" id="A0A5B9PKP1"/>
<organism evidence="3 4">
    <name type="scientific">Mariniblastus fucicola</name>
    <dbReference type="NCBI Taxonomy" id="980251"/>
    <lineage>
        <taxon>Bacteria</taxon>
        <taxon>Pseudomonadati</taxon>
        <taxon>Planctomycetota</taxon>
        <taxon>Planctomycetia</taxon>
        <taxon>Pirellulales</taxon>
        <taxon>Pirellulaceae</taxon>
        <taxon>Mariniblastus</taxon>
    </lineage>
</organism>
<keyword evidence="2" id="KW-1133">Transmembrane helix</keyword>
<feature type="transmembrane region" description="Helical" evidence="2">
    <location>
        <begin position="131"/>
        <end position="149"/>
    </location>
</feature>
<protein>
    <recommendedName>
        <fullName evidence="5">Glycosyltransferase RgtA/B/C/D-like domain-containing protein</fullName>
    </recommendedName>
</protein>
<proteinExistence type="predicted"/>
<dbReference type="STRING" id="980251.GCA_001642875_04104"/>
<dbReference type="KEGG" id="mff:MFFC18_28540"/>
<feature type="transmembrane region" description="Helical" evidence="2">
    <location>
        <begin position="231"/>
        <end position="251"/>
    </location>
</feature>
<evidence type="ECO:0008006" key="5">
    <source>
        <dbReference type="Google" id="ProtNLM"/>
    </source>
</evidence>
<name>A0A5B9PKP1_9BACT</name>
<feature type="transmembrane region" description="Helical" evidence="2">
    <location>
        <begin position="21"/>
        <end position="40"/>
    </location>
</feature>
<reference evidence="3 4" key="1">
    <citation type="submission" date="2019-08" db="EMBL/GenBank/DDBJ databases">
        <title>Deep-cultivation of Planctomycetes and their phenomic and genomic characterization uncovers novel biology.</title>
        <authorList>
            <person name="Wiegand S."/>
            <person name="Jogler M."/>
            <person name="Boedeker C."/>
            <person name="Pinto D."/>
            <person name="Vollmers J."/>
            <person name="Rivas-Marin E."/>
            <person name="Kohn T."/>
            <person name="Peeters S.H."/>
            <person name="Heuer A."/>
            <person name="Rast P."/>
            <person name="Oberbeckmann S."/>
            <person name="Bunk B."/>
            <person name="Jeske O."/>
            <person name="Meyerdierks A."/>
            <person name="Storesund J.E."/>
            <person name="Kallscheuer N."/>
            <person name="Luecker S."/>
            <person name="Lage O.M."/>
            <person name="Pohl T."/>
            <person name="Merkel B.J."/>
            <person name="Hornburger P."/>
            <person name="Mueller R.-W."/>
            <person name="Bruemmer F."/>
            <person name="Labrenz M."/>
            <person name="Spormann A.M."/>
            <person name="Op den Camp H."/>
            <person name="Overmann J."/>
            <person name="Amann R."/>
            <person name="Jetten M.S.M."/>
            <person name="Mascher T."/>
            <person name="Medema M.H."/>
            <person name="Devos D.P."/>
            <person name="Kaster A.-K."/>
            <person name="Ovreas L."/>
            <person name="Rohde M."/>
            <person name="Galperin M.Y."/>
            <person name="Jogler C."/>
        </authorList>
    </citation>
    <scope>NUCLEOTIDE SEQUENCE [LARGE SCALE GENOMIC DNA]</scope>
    <source>
        <strain evidence="3 4">FC18</strain>
    </source>
</reference>
<evidence type="ECO:0000256" key="1">
    <source>
        <dbReference type="SAM" id="MobiDB-lite"/>
    </source>
</evidence>
<feature type="transmembrane region" description="Helical" evidence="2">
    <location>
        <begin position="75"/>
        <end position="93"/>
    </location>
</feature>
<feature type="transmembrane region" description="Helical" evidence="2">
    <location>
        <begin position="186"/>
        <end position="219"/>
    </location>
</feature>